<proteinExistence type="predicted"/>
<accession>A0AAV4HLI4</accession>
<sequence>MSFSIKSDWKHAGVRYSLLSFFPGNFRQLLLPPSPDLSKLEMRDKHQRCSSHVVTRSFHVCENDTVPARRTQES</sequence>
<name>A0AAV4HLI4_9GAST</name>
<evidence type="ECO:0000313" key="1">
    <source>
        <dbReference type="EMBL" id="GFR99027.1"/>
    </source>
</evidence>
<comment type="caution">
    <text evidence="1">The sequence shown here is derived from an EMBL/GenBank/DDBJ whole genome shotgun (WGS) entry which is preliminary data.</text>
</comment>
<dbReference type="EMBL" id="BMAT01009118">
    <property type="protein sequence ID" value="GFR99027.1"/>
    <property type="molecule type" value="Genomic_DNA"/>
</dbReference>
<reference evidence="1 2" key="1">
    <citation type="journal article" date="2021" name="Elife">
        <title>Chloroplast acquisition without the gene transfer in kleptoplastic sea slugs, Plakobranchus ocellatus.</title>
        <authorList>
            <person name="Maeda T."/>
            <person name="Takahashi S."/>
            <person name="Yoshida T."/>
            <person name="Shimamura S."/>
            <person name="Takaki Y."/>
            <person name="Nagai Y."/>
            <person name="Toyoda A."/>
            <person name="Suzuki Y."/>
            <person name="Arimoto A."/>
            <person name="Ishii H."/>
            <person name="Satoh N."/>
            <person name="Nishiyama T."/>
            <person name="Hasebe M."/>
            <person name="Maruyama T."/>
            <person name="Minagawa J."/>
            <person name="Obokata J."/>
            <person name="Shigenobu S."/>
        </authorList>
    </citation>
    <scope>NUCLEOTIDE SEQUENCE [LARGE SCALE GENOMIC DNA]</scope>
</reference>
<gene>
    <name evidence="1" type="ORF">ElyMa_004517800</name>
</gene>
<evidence type="ECO:0000313" key="2">
    <source>
        <dbReference type="Proteomes" id="UP000762676"/>
    </source>
</evidence>
<dbReference type="Proteomes" id="UP000762676">
    <property type="component" value="Unassembled WGS sequence"/>
</dbReference>
<protein>
    <submittedName>
        <fullName evidence="1">Uncharacterized protein</fullName>
    </submittedName>
</protein>
<organism evidence="1 2">
    <name type="scientific">Elysia marginata</name>
    <dbReference type="NCBI Taxonomy" id="1093978"/>
    <lineage>
        <taxon>Eukaryota</taxon>
        <taxon>Metazoa</taxon>
        <taxon>Spiralia</taxon>
        <taxon>Lophotrochozoa</taxon>
        <taxon>Mollusca</taxon>
        <taxon>Gastropoda</taxon>
        <taxon>Heterobranchia</taxon>
        <taxon>Euthyneura</taxon>
        <taxon>Panpulmonata</taxon>
        <taxon>Sacoglossa</taxon>
        <taxon>Placobranchoidea</taxon>
        <taxon>Plakobranchidae</taxon>
        <taxon>Elysia</taxon>
    </lineage>
</organism>
<keyword evidence="2" id="KW-1185">Reference proteome</keyword>
<dbReference type="AlphaFoldDB" id="A0AAV4HLI4"/>